<sequence length="117" mass="13592">MAQQGIDGILFWPDYTLMFITSDFKVLICLPFSPQESERTTGFHILCSYVSRDDILSETFYITLILLHFPDVNIHMSPNRDFSIIQWLTIFVPTKHSLSVDYGEFSSFSFRVEGRLV</sequence>
<gene>
    <name evidence="1" type="ORF">HID58_076295</name>
</gene>
<keyword evidence="2" id="KW-1185">Reference proteome</keyword>
<evidence type="ECO:0000313" key="2">
    <source>
        <dbReference type="Proteomes" id="UP000824890"/>
    </source>
</evidence>
<comment type="caution">
    <text evidence="1">The sequence shown here is derived from an EMBL/GenBank/DDBJ whole genome shotgun (WGS) entry which is preliminary data.</text>
</comment>
<organism evidence="1 2">
    <name type="scientific">Brassica napus</name>
    <name type="common">Rape</name>
    <dbReference type="NCBI Taxonomy" id="3708"/>
    <lineage>
        <taxon>Eukaryota</taxon>
        <taxon>Viridiplantae</taxon>
        <taxon>Streptophyta</taxon>
        <taxon>Embryophyta</taxon>
        <taxon>Tracheophyta</taxon>
        <taxon>Spermatophyta</taxon>
        <taxon>Magnoliopsida</taxon>
        <taxon>eudicotyledons</taxon>
        <taxon>Gunneridae</taxon>
        <taxon>Pentapetalae</taxon>
        <taxon>rosids</taxon>
        <taxon>malvids</taxon>
        <taxon>Brassicales</taxon>
        <taxon>Brassicaceae</taxon>
        <taxon>Brassiceae</taxon>
        <taxon>Brassica</taxon>
    </lineage>
</organism>
<protein>
    <submittedName>
        <fullName evidence="1">Uncharacterized protein</fullName>
    </submittedName>
</protein>
<dbReference type="EMBL" id="JAGKQM010000017">
    <property type="protein sequence ID" value="KAH0869273.1"/>
    <property type="molecule type" value="Genomic_DNA"/>
</dbReference>
<accession>A0ABQ7YMC8</accession>
<proteinExistence type="predicted"/>
<dbReference type="Proteomes" id="UP000824890">
    <property type="component" value="Unassembled WGS sequence"/>
</dbReference>
<name>A0ABQ7YMC8_BRANA</name>
<reference evidence="1 2" key="1">
    <citation type="submission" date="2021-05" db="EMBL/GenBank/DDBJ databases">
        <title>Genome Assembly of Synthetic Allotetraploid Brassica napus Reveals Homoeologous Exchanges between Subgenomes.</title>
        <authorList>
            <person name="Davis J.T."/>
        </authorList>
    </citation>
    <scope>NUCLEOTIDE SEQUENCE [LARGE SCALE GENOMIC DNA]</scope>
    <source>
        <strain evidence="2">cv. Da-Ae</strain>
        <tissue evidence="1">Seedling</tissue>
    </source>
</reference>
<evidence type="ECO:0000313" key="1">
    <source>
        <dbReference type="EMBL" id="KAH0869273.1"/>
    </source>
</evidence>